<evidence type="ECO:0000256" key="5">
    <source>
        <dbReference type="ARBA" id="ARBA00022989"/>
    </source>
</evidence>
<dbReference type="InterPro" id="IPR035906">
    <property type="entry name" value="MetI-like_sf"/>
</dbReference>
<feature type="transmembrane region" description="Helical" evidence="7">
    <location>
        <begin position="179"/>
        <end position="204"/>
    </location>
</feature>
<feature type="transmembrane region" description="Helical" evidence="7">
    <location>
        <begin position="132"/>
        <end position="158"/>
    </location>
</feature>
<evidence type="ECO:0000313" key="10">
    <source>
        <dbReference type="Proteomes" id="UP001161691"/>
    </source>
</evidence>
<dbReference type="PANTHER" id="PTHR43744">
    <property type="entry name" value="ABC TRANSPORTER PERMEASE PROTEIN MG189-RELATED-RELATED"/>
    <property type="match status" value="1"/>
</dbReference>
<dbReference type="Gene3D" id="1.10.3720.10">
    <property type="entry name" value="MetI-like"/>
    <property type="match status" value="1"/>
</dbReference>
<evidence type="ECO:0000313" key="9">
    <source>
        <dbReference type="EMBL" id="MDI4644058.1"/>
    </source>
</evidence>
<feature type="transmembrane region" description="Helical" evidence="7">
    <location>
        <begin position="12"/>
        <end position="30"/>
    </location>
</feature>
<dbReference type="RefSeq" id="WP_282907088.1">
    <property type="nucleotide sequence ID" value="NZ_JAGRPV010000001.1"/>
</dbReference>
<dbReference type="EMBL" id="JAGRPV010000001">
    <property type="protein sequence ID" value="MDI4644058.1"/>
    <property type="molecule type" value="Genomic_DNA"/>
</dbReference>
<keyword evidence="10" id="KW-1185">Reference proteome</keyword>
<dbReference type="InterPro" id="IPR000515">
    <property type="entry name" value="MetI-like"/>
</dbReference>
<dbReference type="SUPFAM" id="SSF161098">
    <property type="entry name" value="MetI-like"/>
    <property type="match status" value="1"/>
</dbReference>
<dbReference type="CDD" id="cd06261">
    <property type="entry name" value="TM_PBP2"/>
    <property type="match status" value="1"/>
</dbReference>
<comment type="subcellular location">
    <subcellularLocation>
        <location evidence="1 7">Cell membrane</location>
        <topology evidence="1 7">Multi-pass membrane protein</topology>
    </subcellularLocation>
</comment>
<evidence type="ECO:0000259" key="8">
    <source>
        <dbReference type="PROSITE" id="PS50928"/>
    </source>
</evidence>
<feature type="domain" description="ABC transmembrane type-1" evidence="8">
    <location>
        <begin position="69"/>
        <end position="257"/>
    </location>
</feature>
<protein>
    <submittedName>
        <fullName evidence="9">Carbohydrate ABC transporter permease</fullName>
    </submittedName>
</protein>
<dbReference type="Pfam" id="PF00528">
    <property type="entry name" value="BPD_transp_1"/>
    <property type="match status" value="1"/>
</dbReference>
<dbReference type="PANTHER" id="PTHR43744:SF12">
    <property type="entry name" value="ABC TRANSPORTER PERMEASE PROTEIN MG189-RELATED"/>
    <property type="match status" value="1"/>
</dbReference>
<feature type="transmembrane region" description="Helical" evidence="7">
    <location>
        <begin position="236"/>
        <end position="257"/>
    </location>
</feature>
<feature type="transmembrane region" description="Helical" evidence="7">
    <location>
        <begin position="106"/>
        <end position="126"/>
    </location>
</feature>
<evidence type="ECO:0000256" key="3">
    <source>
        <dbReference type="ARBA" id="ARBA00022475"/>
    </source>
</evidence>
<keyword evidence="2 7" id="KW-0813">Transport</keyword>
<reference evidence="9" key="1">
    <citation type="submission" date="2023-04" db="EMBL/GenBank/DDBJ databases">
        <title>Comparative genomic analysis of Cohnella hashimotonis sp. nov., isolated from the International Space Station.</title>
        <authorList>
            <person name="Venkateswaran K."/>
            <person name="Simpson A."/>
        </authorList>
    </citation>
    <scope>NUCLEOTIDE SEQUENCE</scope>
    <source>
        <strain evidence="9">F6_2S_P_1</strain>
    </source>
</reference>
<comment type="similarity">
    <text evidence="7">Belongs to the binding-protein-dependent transport system permease family.</text>
</comment>
<keyword evidence="3" id="KW-1003">Cell membrane</keyword>
<dbReference type="PROSITE" id="PS50928">
    <property type="entry name" value="ABC_TM1"/>
    <property type="match status" value="1"/>
</dbReference>
<proteinExistence type="inferred from homology"/>
<comment type="caution">
    <text evidence="9">The sequence shown here is derived from an EMBL/GenBank/DDBJ whole genome shotgun (WGS) entry which is preliminary data.</text>
</comment>
<sequence>MRKSVAKRWLPELAMLLVTLVFVIPVWMVLVNSFKNEKDAAFFGIGLPGTLHFENYQKVFEEADIIGAFLNGMLYCAVVGVLSLAFASMAAFVIARSKGRLTELSYYVFLSGIVLPGAIIPTFFLLQRMGLIGTYASVIVVLLSMTMPIGVFLYTGFVKTVPVELDEAAIIDGAGRLRLFFRIVFPLLTPVTITLVIFNFMGVWNDITTQLYFVDASKWTMPMMVYRFQGMYSTKWNLVFADLVLTSLPVIVVYILGQKYMVSGMTQGAVKG</sequence>
<evidence type="ECO:0000256" key="7">
    <source>
        <dbReference type="RuleBase" id="RU363032"/>
    </source>
</evidence>
<accession>A0ABT6TB43</accession>
<evidence type="ECO:0000256" key="1">
    <source>
        <dbReference type="ARBA" id="ARBA00004651"/>
    </source>
</evidence>
<keyword evidence="5 7" id="KW-1133">Transmembrane helix</keyword>
<keyword evidence="6 7" id="KW-0472">Membrane</keyword>
<name>A0ABT6TB43_9BACL</name>
<keyword evidence="4 7" id="KW-0812">Transmembrane</keyword>
<gene>
    <name evidence="9" type="ORF">KB449_03760</name>
</gene>
<dbReference type="Proteomes" id="UP001161691">
    <property type="component" value="Unassembled WGS sequence"/>
</dbReference>
<evidence type="ECO:0000256" key="6">
    <source>
        <dbReference type="ARBA" id="ARBA00023136"/>
    </source>
</evidence>
<organism evidence="9 10">
    <name type="scientific">Cohnella hashimotonis</name>
    <dbReference type="NCBI Taxonomy" id="2826895"/>
    <lineage>
        <taxon>Bacteria</taxon>
        <taxon>Bacillati</taxon>
        <taxon>Bacillota</taxon>
        <taxon>Bacilli</taxon>
        <taxon>Bacillales</taxon>
        <taxon>Paenibacillaceae</taxon>
        <taxon>Cohnella</taxon>
    </lineage>
</organism>
<evidence type="ECO:0000256" key="4">
    <source>
        <dbReference type="ARBA" id="ARBA00022692"/>
    </source>
</evidence>
<evidence type="ECO:0000256" key="2">
    <source>
        <dbReference type="ARBA" id="ARBA00022448"/>
    </source>
</evidence>
<feature type="transmembrane region" description="Helical" evidence="7">
    <location>
        <begin position="72"/>
        <end position="94"/>
    </location>
</feature>